<proteinExistence type="predicted"/>
<reference evidence="1" key="1">
    <citation type="submission" date="2013-05" db="EMBL/GenBank/DDBJ databases">
        <title>Genome assembly of Cystobacter fuscus DSM 2262.</title>
        <authorList>
            <person name="Sharma G."/>
            <person name="Khatri I."/>
            <person name="Kaur C."/>
            <person name="Mayilraj S."/>
            <person name="Subramanian S."/>
        </authorList>
    </citation>
    <scope>NUCLEOTIDE SEQUENCE [LARGE SCALE GENOMIC DNA]</scope>
    <source>
        <strain evidence="1">DSM 2262</strain>
    </source>
</reference>
<evidence type="ECO:0008006" key="3">
    <source>
        <dbReference type="Google" id="ProtNLM"/>
    </source>
</evidence>
<keyword evidence="2" id="KW-1185">Reference proteome</keyword>
<dbReference type="Proteomes" id="UP000011682">
    <property type="component" value="Unassembled WGS sequence"/>
</dbReference>
<name>S9P5A6_CYSF2</name>
<organism evidence="1 2">
    <name type="scientific">Cystobacter fuscus (strain ATCC 25194 / DSM 2262 / NBRC 100088 / M29)</name>
    <dbReference type="NCBI Taxonomy" id="1242864"/>
    <lineage>
        <taxon>Bacteria</taxon>
        <taxon>Pseudomonadati</taxon>
        <taxon>Myxococcota</taxon>
        <taxon>Myxococcia</taxon>
        <taxon>Myxococcales</taxon>
        <taxon>Cystobacterineae</taxon>
        <taxon>Archangiaceae</taxon>
        <taxon>Cystobacter</taxon>
    </lineage>
</organism>
<accession>S9P5A6</accession>
<evidence type="ECO:0000313" key="2">
    <source>
        <dbReference type="Proteomes" id="UP000011682"/>
    </source>
</evidence>
<dbReference type="EMBL" id="ANAH02000025">
    <property type="protein sequence ID" value="EPX58391.1"/>
    <property type="molecule type" value="Genomic_DNA"/>
</dbReference>
<evidence type="ECO:0000313" key="1">
    <source>
        <dbReference type="EMBL" id="EPX58391.1"/>
    </source>
</evidence>
<dbReference type="PROSITE" id="PS51257">
    <property type="entry name" value="PROKAR_LIPOPROTEIN"/>
    <property type="match status" value="1"/>
</dbReference>
<comment type="caution">
    <text evidence="1">The sequence shown here is derived from an EMBL/GenBank/DDBJ whole genome shotgun (WGS) entry which is preliminary data.</text>
</comment>
<sequence>MPMSRSTPPRSSPLTVGLALVSSLVGCVHAPGPREVATAYVRALEENRLEAASALTSLPPEERATFLSHYADAEARRARISQVRAALPALRAQGPSLSLIESKEGWRVVEESPQDAPRASLTRFLDATEAADWETAWSLLSSSLRARYTPERLREDFQREPLAAERVRRARLAVKGPVEVTEGGAAFPLGEQRAVRLTREAGEYRVEALE</sequence>
<gene>
    <name evidence="1" type="ORF">D187_004147</name>
</gene>
<dbReference type="AlphaFoldDB" id="S9P5A6"/>
<protein>
    <recommendedName>
        <fullName evidence="3">Lipoprotein</fullName>
    </recommendedName>
</protein>